<keyword evidence="5 9" id="KW-0653">Protein transport</keyword>
<keyword evidence="13" id="KW-1185">Reference proteome</keyword>
<keyword evidence="2 9" id="KW-0813">Transport</keyword>
<evidence type="ECO:0000256" key="5">
    <source>
        <dbReference type="ARBA" id="ARBA00022927"/>
    </source>
</evidence>
<comment type="subcellular location">
    <subcellularLocation>
        <location evidence="1 9">Cell membrane</location>
        <topology evidence="1 9">Multi-pass membrane protein</topology>
    </subcellularLocation>
</comment>
<dbReference type="InterPro" id="IPR022645">
    <property type="entry name" value="SecD/SecF_bac"/>
</dbReference>
<feature type="transmembrane region" description="Helical" evidence="9">
    <location>
        <begin position="298"/>
        <end position="324"/>
    </location>
</feature>
<comment type="caution">
    <text evidence="12">The sequence shown here is derived from an EMBL/GenBank/DDBJ whole genome shotgun (WGS) entry which is preliminary data.</text>
</comment>
<evidence type="ECO:0000313" key="12">
    <source>
        <dbReference type="EMBL" id="MFC6397675.1"/>
    </source>
</evidence>
<dbReference type="Proteomes" id="UP001596266">
    <property type="component" value="Unassembled WGS sequence"/>
</dbReference>
<accession>A0ABW1X580</accession>
<keyword evidence="8 9" id="KW-0472">Membrane</keyword>
<evidence type="ECO:0000256" key="1">
    <source>
        <dbReference type="ARBA" id="ARBA00004651"/>
    </source>
</evidence>
<feature type="transmembrane region" description="Helical" evidence="9">
    <location>
        <begin position="163"/>
        <end position="182"/>
    </location>
</feature>
<proteinExistence type="inferred from homology"/>
<keyword evidence="7 9" id="KW-0811">Translocation</keyword>
<dbReference type="HAMAP" id="MF_01464_B">
    <property type="entry name" value="SecF_B"/>
    <property type="match status" value="1"/>
</dbReference>
<feature type="transmembrane region" description="Helical" evidence="9">
    <location>
        <begin position="273"/>
        <end position="292"/>
    </location>
</feature>
<comment type="function">
    <text evidence="9">Part of the Sec protein translocase complex. Interacts with the SecYEG preprotein conducting channel. SecDF uses the proton motive force (PMF) to complete protein translocation after the ATP-dependent function of SecA.</text>
</comment>
<comment type="similarity">
    <text evidence="9">Belongs to the SecD/SecF family. SecF subfamily.</text>
</comment>
<feature type="region of interest" description="Disordered" evidence="10">
    <location>
        <begin position="364"/>
        <end position="394"/>
    </location>
</feature>
<feature type="transmembrane region" description="Helical" evidence="9">
    <location>
        <begin position="188"/>
        <end position="209"/>
    </location>
</feature>
<reference evidence="13" key="1">
    <citation type="journal article" date="2019" name="Int. J. Syst. Evol. Microbiol.">
        <title>The Global Catalogue of Microorganisms (GCM) 10K type strain sequencing project: providing services to taxonomists for standard genome sequencing and annotation.</title>
        <authorList>
            <consortium name="The Broad Institute Genomics Platform"/>
            <consortium name="The Broad Institute Genome Sequencing Center for Infectious Disease"/>
            <person name="Wu L."/>
            <person name="Ma J."/>
        </authorList>
    </citation>
    <scope>NUCLEOTIDE SEQUENCE [LARGE SCALE GENOMIC DNA]</scope>
    <source>
        <strain evidence="13">CGMCC 1.15277</strain>
    </source>
</reference>
<protein>
    <recommendedName>
        <fullName evidence="9">Protein-export membrane protein SecF</fullName>
    </recommendedName>
</protein>
<dbReference type="EMBL" id="JBHSUA010000021">
    <property type="protein sequence ID" value="MFC6397675.1"/>
    <property type="molecule type" value="Genomic_DNA"/>
</dbReference>
<dbReference type="InterPro" id="IPR048634">
    <property type="entry name" value="SecD_SecF_C"/>
</dbReference>
<evidence type="ECO:0000259" key="11">
    <source>
        <dbReference type="Pfam" id="PF02355"/>
    </source>
</evidence>
<keyword evidence="6 9" id="KW-1133">Transmembrane helix</keyword>
<comment type="subunit">
    <text evidence="9">Forms a complex with SecD. Part of the essential Sec protein translocation apparatus which comprises SecA, SecYEG and auxiliary proteins SecDF. Other proteins may also be involved.</text>
</comment>
<evidence type="ECO:0000256" key="4">
    <source>
        <dbReference type="ARBA" id="ARBA00022692"/>
    </source>
</evidence>
<keyword evidence="3 9" id="KW-1003">Cell membrane</keyword>
<organism evidence="12 13">
    <name type="scientific">Luteococcus sanguinis</name>
    <dbReference type="NCBI Taxonomy" id="174038"/>
    <lineage>
        <taxon>Bacteria</taxon>
        <taxon>Bacillati</taxon>
        <taxon>Actinomycetota</taxon>
        <taxon>Actinomycetes</taxon>
        <taxon>Propionibacteriales</taxon>
        <taxon>Propionibacteriaceae</taxon>
        <taxon>Luteococcus</taxon>
    </lineage>
</organism>
<evidence type="ECO:0000256" key="3">
    <source>
        <dbReference type="ARBA" id="ARBA00022475"/>
    </source>
</evidence>
<dbReference type="NCBIfam" id="TIGR00966">
    <property type="entry name" value="transloc_SecF"/>
    <property type="match status" value="1"/>
</dbReference>
<dbReference type="InterPro" id="IPR022813">
    <property type="entry name" value="SecD/SecF_arch_bac"/>
</dbReference>
<sequence>MSTPLETEPTRDDGAGTTKARKNSLTHRLYTGEVSFEFVRRWKTWFLVSGLLLALSLGALGFRGLDLGIEFRGGADFSAPAAISDTTVQDYREAVDATGLPDLEGTQVLTVGNDTVRVQTRSLTAAEVPTVRSAIAKEAGTTNESVTYSLIGASWGKQITNKAIQALVVFVLLVMAMIWAYFRDWKMSIAAIVALLHDLILTVGVYALAGFTVTPATLTGVLTILGYSLYDTVVVFDKVKENVHGLTSQNRSYTEAANTAVNQVLVRSLNTTLIGVIPVAALLAAGLFWLHGGPLVDLGLALFVGMVAGAYSSIFIATPLLALLKEREPGMKAHRERLARRSEKARGRAKIGDATAAVAGDTGVASAPLGTAPLGTLVGDRRQPPRSTRANRKK</sequence>
<evidence type="ECO:0000256" key="2">
    <source>
        <dbReference type="ARBA" id="ARBA00022448"/>
    </source>
</evidence>
<comment type="caution">
    <text evidence="9">Lacks conserved residue(s) required for the propagation of feature annotation.</text>
</comment>
<dbReference type="Gene3D" id="1.20.1640.10">
    <property type="entry name" value="Multidrug efflux transporter AcrB transmembrane domain"/>
    <property type="match status" value="1"/>
</dbReference>
<feature type="region of interest" description="Disordered" evidence="10">
    <location>
        <begin position="1"/>
        <end position="22"/>
    </location>
</feature>
<feature type="transmembrane region" description="Helical" evidence="9">
    <location>
        <begin position="44"/>
        <end position="62"/>
    </location>
</feature>
<dbReference type="Pfam" id="PF02355">
    <property type="entry name" value="SecD_SecF_C"/>
    <property type="match status" value="1"/>
</dbReference>
<evidence type="ECO:0000256" key="9">
    <source>
        <dbReference type="HAMAP-Rule" id="MF_01464"/>
    </source>
</evidence>
<dbReference type="PANTHER" id="PTHR30081">
    <property type="entry name" value="PROTEIN-EXPORT MEMBRANE PROTEIN SEC"/>
    <property type="match status" value="1"/>
</dbReference>
<evidence type="ECO:0000256" key="10">
    <source>
        <dbReference type="SAM" id="MobiDB-lite"/>
    </source>
</evidence>
<dbReference type="SUPFAM" id="SSF82866">
    <property type="entry name" value="Multidrug efflux transporter AcrB transmembrane domain"/>
    <property type="match status" value="1"/>
</dbReference>
<dbReference type="RefSeq" id="WP_343886163.1">
    <property type="nucleotide sequence ID" value="NZ_BAAAKI010000013.1"/>
</dbReference>
<keyword evidence="4 9" id="KW-0812">Transmembrane</keyword>
<gene>
    <name evidence="9 12" type="primary">secF</name>
    <name evidence="12" type="ORF">ACFP57_11875</name>
</gene>
<feature type="domain" description="Protein export membrane protein SecD/SecF C-terminal" evidence="11">
    <location>
        <begin position="135"/>
        <end position="326"/>
    </location>
</feature>
<name>A0ABW1X580_9ACTN</name>
<evidence type="ECO:0000313" key="13">
    <source>
        <dbReference type="Proteomes" id="UP001596266"/>
    </source>
</evidence>
<dbReference type="PRINTS" id="PR01755">
    <property type="entry name" value="SECFTRNLCASE"/>
</dbReference>
<dbReference type="PANTHER" id="PTHR30081:SF8">
    <property type="entry name" value="PROTEIN TRANSLOCASE SUBUNIT SECF"/>
    <property type="match status" value="1"/>
</dbReference>
<evidence type="ECO:0000256" key="8">
    <source>
        <dbReference type="ARBA" id="ARBA00023136"/>
    </source>
</evidence>
<evidence type="ECO:0000256" key="6">
    <source>
        <dbReference type="ARBA" id="ARBA00022989"/>
    </source>
</evidence>
<evidence type="ECO:0000256" key="7">
    <source>
        <dbReference type="ARBA" id="ARBA00023010"/>
    </source>
</evidence>
<dbReference type="InterPro" id="IPR005665">
    <property type="entry name" value="SecF_bac"/>
</dbReference>